<keyword evidence="5" id="KW-1185">Reference proteome</keyword>
<proteinExistence type="predicted"/>
<accession>A0AA35KYA9</accession>
<evidence type="ECO:0000256" key="2">
    <source>
        <dbReference type="SAM" id="Coils"/>
    </source>
</evidence>
<evidence type="ECO:0000313" key="5">
    <source>
        <dbReference type="Proteomes" id="UP001178461"/>
    </source>
</evidence>
<dbReference type="GO" id="GO:0005813">
    <property type="term" value="C:centrosome"/>
    <property type="evidence" value="ECO:0007669"/>
    <property type="project" value="TreeGrafter"/>
</dbReference>
<protein>
    <submittedName>
        <fullName evidence="4">Coiled-coil domain containing 38</fullName>
    </submittedName>
</protein>
<dbReference type="AlphaFoldDB" id="A0AA35KYA9"/>
<dbReference type="InterPro" id="IPR025252">
    <property type="entry name" value="DUF4200"/>
</dbReference>
<dbReference type="PANTHER" id="PTHR21683">
    <property type="entry name" value="COILED-COIL DOMAIN-CONTAINING PROTEIN 42 LIKE-2-LIKE-RELATED"/>
    <property type="match status" value="1"/>
</dbReference>
<evidence type="ECO:0000256" key="1">
    <source>
        <dbReference type="ARBA" id="ARBA00023054"/>
    </source>
</evidence>
<feature type="coiled-coil region" evidence="2">
    <location>
        <begin position="125"/>
        <end position="152"/>
    </location>
</feature>
<evidence type="ECO:0000259" key="3">
    <source>
        <dbReference type="Pfam" id="PF13863"/>
    </source>
</evidence>
<organism evidence="4 5">
    <name type="scientific">Podarcis lilfordi</name>
    <name type="common">Lilford's wall lizard</name>
    <dbReference type="NCBI Taxonomy" id="74358"/>
    <lineage>
        <taxon>Eukaryota</taxon>
        <taxon>Metazoa</taxon>
        <taxon>Chordata</taxon>
        <taxon>Craniata</taxon>
        <taxon>Vertebrata</taxon>
        <taxon>Euteleostomi</taxon>
        <taxon>Lepidosauria</taxon>
        <taxon>Squamata</taxon>
        <taxon>Bifurcata</taxon>
        <taxon>Unidentata</taxon>
        <taxon>Episquamata</taxon>
        <taxon>Laterata</taxon>
        <taxon>Lacertibaenia</taxon>
        <taxon>Lacertidae</taxon>
        <taxon>Podarcis</taxon>
    </lineage>
</organism>
<sequence>MEMASTQCFGSKVDMDGKPKSPFKAMDAEIYLYRDIECTEKEKVRTVQHNLKVHEKSTFSSRARSRKALKKLEEAIERETKQEIEKETSALDWTLAFAKCIQSDKQSISEYINEQKELFLLEYAVKTKQRTIAKLEEIVSEEERRAKLAETKLEEDAIAFDEFLKENDRRSVDALKSATHEAKAKMEVTAEVRSAMNELFSLKSEIANSEDNLRLYLSYEAFLLSVSPKEWQEQQMAKKKLLKKEKRDVSKSLLSFPAREKSRMGSTSFILHQKINKWAHVKGQQHPKKLLPSSSMSVFFSETDVKKDHQKSQGGDYRFFKRASRLSLSKRFSIEGRKKSLASCASEKSISASSDDDISLEDLDTDEEPEIYFKDPDELLQMYRHLEEQNLSLFQNIQDLSGTLEDARQREHAIVQGMEKRINDIVNEKKALIAARLKEEQKSAELELKIKVFSSGDYNPISMDKSLNTLKKKITEVYRACCGTIEVSSMTAFQMLKAIEIRVSELCEMLEILPPEYLETVETMEKLRAKQRRQRVREDKLKELKRIQEERLKHALERAIAVPKTRVGRKLVFRSQPPEAKQKGVQVVDLTTKSEDDYYFC</sequence>
<name>A0AA35KYA9_9SAUR</name>
<dbReference type="EMBL" id="OX395135">
    <property type="protein sequence ID" value="CAI5785759.1"/>
    <property type="molecule type" value="Genomic_DNA"/>
</dbReference>
<dbReference type="Proteomes" id="UP001178461">
    <property type="component" value="Chromosome 10"/>
</dbReference>
<keyword evidence="1 2" id="KW-0175">Coiled coil</keyword>
<dbReference type="PANTHER" id="PTHR21683:SF7">
    <property type="entry name" value="COILED-COIL DOMAIN-CONTAINING PROTEIN 38"/>
    <property type="match status" value="1"/>
</dbReference>
<evidence type="ECO:0000313" key="4">
    <source>
        <dbReference type="EMBL" id="CAI5785759.1"/>
    </source>
</evidence>
<feature type="domain" description="DUF4200" evidence="3">
    <location>
        <begin position="111"/>
        <end position="229"/>
    </location>
</feature>
<feature type="coiled-coil region" evidence="2">
    <location>
        <begin position="62"/>
        <end position="89"/>
    </location>
</feature>
<dbReference type="Pfam" id="PF13863">
    <property type="entry name" value="DUF4200"/>
    <property type="match status" value="1"/>
</dbReference>
<gene>
    <name evidence="4" type="ORF">PODLI_1B036724</name>
</gene>
<feature type="coiled-coil region" evidence="2">
    <location>
        <begin position="530"/>
        <end position="558"/>
    </location>
</feature>
<dbReference type="InterPro" id="IPR051147">
    <property type="entry name" value="CFAP_domain-containing"/>
</dbReference>
<reference evidence="4" key="1">
    <citation type="submission" date="2022-12" db="EMBL/GenBank/DDBJ databases">
        <authorList>
            <person name="Alioto T."/>
            <person name="Alioto T."/>
            <person name="Gomez Garrido J."/>
        </authorList>
    </citation>
    <scope>NUCLEOTIDE SEQUENCE</scope>
</reference>